<reference evidence="4" key="1">
    <citation type="submission" date="2021-04" db="EMBL/GenBank/DDBJ databases">
        <authorList>
            <consortium name="Wellcome Sanger Institute Data Sharing"/>
        </authorList>
    </citation>
    <scope>NUCLEOTIDE SEQUENCE [LARGE SCALE GENOMIC DNA]</scope>
</reference>
<dbReference type="Gene3D" id="1.10.555.10">
    <property type="entry name" value="Rho GTPase activation protein"/>
    <property type="match status" value="1"/>
</dbReference>
<dbReference type="Proteomes" id="UP000265040">
    <property type="component" value="Chromosome 2"/>
</dbReference>
<feature type="region of interest" description="Disordered" evidence="2">
    <location>
        <begin position="736"/>
        <end position="902"/>
    </location>
</feature>
<reference evidence="4" key="3">
    <citation type="submission" date="2025-09" db="UniProtKB">
        <authorList>
            <consortium name="Ensembl"/>
        </authorList>
    </citation>
    <scope>IDENTIFICATION</scope>
</reference>
<feature type="compositionally biased region" description="Polar residues" evidence="2">
    <location>
        <begin position="630"/>
        <end position="649"/>
    </location>
</feature>
<organism evidence="4 5">
    <name type="scientific">Anabas testudineus</name>
    <name type="common">Climbing perch</name>
    <name type="synonym">Anthias testudineus</name>
    <dbReference type="NCBI Taxonomy" id="64144"/>
    <lineage>
        <taxon>Eukaryota</taxon>
        <taxon>Metazoa</taxon>
        <taxon>Chordata</taxon>
        <taxon>Craniata</taxon>
        <taxon>Vertebrata</taxon>
        <taxon>Euteleostomi</taxon>
        <taxon>Actinopterygii</taxon>
        <taxon>Neopterygii</taxon>
        <taxon>Teleostei</taxon>
        <taxon>Neoteleostei</taxon>
        <taxon>Acanthomorphata</taxon>
        <taxon>Anabantaria</taxon>
        <taxon>Anabantiformes</taxon>
        <taxon>Anabantoidei</taxon>
        <taxon>Anabantidae</taxon>
        <taxon>Anabas</taxon>
    </lineage>
</organism>
<feature type="compositionally biased region" description="Low complexity" evidence="2">
    <location>
        <begin position="301"/>
        <end position="322"/>
    </location>
</feature>
<reference evidence="4" key="2">
    <citation type="submission" date="2025-08" db="UniProtKB">
        <authorList>
            <consortium name="Ensembl"/>
        </authorList>
    </citation>
    <scope>IDENTIFICATION</scope>
</reference>
<name>A0A7N6AP55_ANATE</name>
<keyword evidence="1" id="KW-0343">GTPase activation</keyword>
<feature type="compositionally biased region" description="Polar residues" evidence="2">
    <location>
        <begin position="800"/>
        <end position="834"/>
    </location>
</feature>
<dbReference type="PANTHER" id="PTHR12635:SF7">
    <property type="entry name" value="RHO GTPASE ACTIVATING PROTEIN 6-RELATED"/>
    <property type="match status" value="1"/>
</dbReference>
<proteinExistence type="predicted"/>
<dbReference type="InterPro" id="IPR037863">
    <property type="entry name" value="RHOGAP6/36"/>
</dbReference>
<dbReference type="AlphaFoldDB" id="A0A7N6AP55"/>
<gene>
    <name evidence="4" type="primary">ARHGAP6</name>
</gene>
<evidence type="ECO:0000259" key="3">
    <source>
        <dbReference type="PROSITE" id="PS50238"/>
    </source>
</evidence>
<dbReference type="FunFam" id="1.10.555.10:FF:000017">
    <property type="entry name" value="Rho GTPase activating protein 6"/>
    <property type="match status" value="1"/>
</dbReference>
<accession>A0A7N6AP55</accession>
<dbReference type="OrthoDB" id="10024839at2759"/>
<protein>
    <recommendedName>
        <fullName evidence="3">Rho-GAP domain-containing protein</fullName>
    </recommendedName>
</protein>
<feature type="region of interest" description="Disordered" evidence="2">
    <location>
        <begin position="259"/>
        <end position="344"/>
    </location>
</feature>
<evidence type="ECO:0000313" key="4">
    <source>
        <dbReference type="Ensembl" id="ENSATEP00000051890.1"/>
    </source>
</evidence>
<keyword evidence="5" id="KW-1185">Reference proteome</keyword>
<sequence>MSAAQGLLNSVFSCSSPASKAITKRRLRQTRSLDPAIIRHCGTGTDEASGVSFSGAATADAGASPERLAVKPALRTKIPTLKEPITPSLSSPSIPLDVSPSSNFHFDYDTVKRAKRNTAGDLPFLVRGTGGAPSGSTGALFSPRRWLQRKVQPSSSHAYVVWKSEGDFTWSSLSGRSVRLTPVDIQSLSELERARLQEVAYTRLHQDYDLGCQITMPKDGQKRKKSLRRKLDSLAKEKSKDKECIPQAFSIPLSQVIANDRTHRQRQDSYRQDHSLREEHKDSSDLVSSILQFATKRPSNKELSSSNSSLSSTSETANESTSPNTPEAAPRARRRGGMSVDSITDLDDNQSRLLEALQLSLPAETPSKKEKQRDKRLSLNPIYRQVPRVVDSCCQHIEKYGLQTVGIFRVGSSKKRVRQLREEFDRGVDVQLDEEHSVHDVAALLKEFLRDMPDPLLTKELYTAFINTTLLDRDEQQNVTQLLVYLLPACNSDTLHRLLEFLSTVADHAHNRQDKDGQEITGNKMTSLNLATIFGPNLLHKQKSSDKEFSVQSSARAEESTAVIAVLQRMIASYQTLFTVPPDLQNEVLMSLLETDPDVVDYLLRRKATQSPDLLQTEEPFTLSERHSSSDSNKVSSGELSPYDNNSPVLSERRGEPGSPGSEPLFRVPEQYSLVGQVAGWSREPGADTWEEHANIWGTWHSTLKPILKDQTYTGMFSMKSQGIFNNKHLPAMCSHGNMSEGSSRSSQEGLDGSFGDGKQQATLQQTQSAASVPEYRPHPPLTRVCTSPRAETGRPRLQLSINPTETSHLNSTQGAQQASGHDGVNLTSRSQGGLNTGDGGPATLNDARSPPPYNSLHRLASSPQPTPAQRTHLQTGRPTAGQSNSASTTEAEMVPQSPEWQDWQRDRWQIWQLLSSDNADTLPETLV</sequence>
<dbReference type="GeneTree" id="ENSGT00940000153904"/>
<feature type="compositionally biased region" description="Polar residues" evidence="2">
    <location>
        <begin position="737"/>
        <end position="749"/>
    </location>
</feature>
<dbReference type="GO" id="GO:0005856">
    <property type="term" value="C:cytoskeleton"/>
    <property type="evidence" value="ECO:0007669"/>
    <property type="project" value="UniProtKB-ARBA"/>
</dbReference>
<feature type="compositionally biased region" description="Polar residues" evidence="2">
    <location>
        <begin position="862"/>
        <end position="891"/>
    </location>
</feature>
<dbReference type="GO" id="GO:0005096">
    <property type="term" value="F:GTPase activator activity"/>
    <property type="evidence" value="ECO:0007669"/>
    <property type="project" value="UniProtKB-KW"/>
</dbReference>
<feature type="compositionally biased region" description="Low complexity" evidence="2">
    <location>
        <begin position="760"/>
        <end position="772"/>
    </location>
</feature>
<dbReference type="InterPro" id="IPR008936">
    <property type="entry name" value="Rho_GTPase_activation_prot"/>
</dbReference>
<feature type="region of interest" description="Disordered" evidence="2">
    <location>
        <begin position="615"/>
        <end position="666"/>
    </location>
</feature>
<dbReference type="GO" id="GO:1902533">
    <property type="term" value="P:positive regulation of intracellular signal transduction"/>
    <property type="evidence" value="ECO:0007669"/>
    <property type="project" value="UniProtKB-ARBA"/>
</dbReference>
<evidence type="ECO:0000256" key="1">
    <source>
        <dbReference type="ARBA" id="ARBA00022468"/>
    </source>
</evidence>
<feature type="domain" description="Rho-GAP" evidence="3">
    <location>
        <begin position="377"/>
        <end position="578"/>
    </location>
</feature>
<dbReference type="Pfam" id="PF00620">
    <property type="entry name" value="RhoGAP"/>
    <property type="match status" value="1"/>
</dbReference>
<dbReference type="InterPro" id="IPR000198">
    <property type="entry name" value="RhoGAP_dom"/>
</dbReference>
<dbReference type="Ensembl" id="ENSATET00000041659.2">
    <property type="protein sequence ID" value="ENSATEP00000051890.1"/>
    <property type="gene ID" value="ENSATEG00000002055.3"/>
</dbReference>
<dbReference type="InParanoid" id="A0A7N6AP55"/>
<dbReference type="PANTHER" id="PTHR12635">
    <property type="entry name" value="RHO-GTPASE-ACTIVATING PROTEIN 6 FAMILY MEMBER"/>
    <property type="match status" value="1"/>
</dbReference>
<dbReference type="InterPro" id="IPR041852">
    <property type="entry name" value="ARHGAP6_RhoGAP"/>
</dbReference>
<dbReference type="SUPFAM" id="SSF48350">
    <property type="entry name" value="GTPase activation domain, GAP"/>
    <property type="match status" value="1"/>
</dbReference>
<evidence type="ECO:0000313" key="5">
    <source>
        <dbReference type="Proteomes" id="UP000265040"/>
    </source>
</evidence>
<dbReference type="CDD" id="cd04376">
    <property type="entry name" value="RhoGAP_ARHGAP6"/>
    <property type="match status" value="1"/>
</dbReference>
<feature type="compositionally biased region" description="Basic and acidic residues" evidence="2">
    <location>
        <begin position="260"/>
        <end position="284"/>
    </location>
</feature>
<evidence type="ECO:0000256" key="2">
    <source>
        <dbReference type="SAM" id="MobiDB-lite"/>
    </source>
</evidence>
<dbReference type="SMART" id="SM00324">
    <property type="entry name" value="RhoGAP"/>
    <property type="match status" value="1"/>
</dbReference>
<dbReference type="GO" id="GO:0007165">
    <property type="term" value="P:signal transduction"/>
    <property type="evidence" value="ECO:0007669"/>
    <property type="project" value="InterPro"/>
</dbReference>
<dbReference type="PROSITE" id="PS50238">
    <property type="entry name" value="RHOGAP"/>
    <property type="match status" value="1"/>
</dbReference>